<dbReference type="AlphaFoldDB" id="A0A2G8L3C8"/>
<dbReference type="Pfam" id="PF03031">
    <property type="entry name" value="NIF"/>
    <property type="match status" value="1"/>
</dbReference>
<evidence type="ECO:0000256" key="1">
    <source>
        <dbReference type="ARBA" id="ARBA00004434"/>
    </source>
</evidence>
<keyword evidence="7 12" id="KW-0809">Transit peptide</keyword>
<gene>
    <name evidence="14" type="ORF">BSL78_08347</name>
</gene>
<evidence type="ECO:0000256" key="4">
    <source>
        <dbReference type="ARBA" id="ARBA00022692"/>
    </source>
</evidence>
<name>A0A2G8L3C8_STIJA</name>
<comment type="subcellular location">
    <subcellularLocation>
        <location evidence="1 12">Mitochondrion inner membrane</location>
        <topology evidence="1 12">Single-pass membrane protein</topology>
    </subcellularLocation>
</comment>
<keyword evidence="15" id="KW-1185">Reference proteome</keyword>
<keyword evidence="6 12" id="KW-0653">Protein transport</keyword>
<evidence type="ECO:0000256" key="12">
    <source>
        <dbReference type="RuleBase" id="RU365079"/>
    </source>
</evidence>
<evidence type="ECO:0000259" key="13">
    <source>
        <dbReference type="PROSITE" id="PS50969"/>
    </source>
</evidence>
<accession>A0A2G8L3C8</accession>
<dbReference type="STRING" id="307972.A0A2G8L3C8"/>
<evidence type="ECO:0000256" key="7">
    <source>
        <dbReference type="ARBA" id="ARBA00022946"/>
    </source>
</evidence>
<dbReference type="InterPro" id="IPR036412">
    <property type="entry name" value="HAD-like_sf"/>
</dbReference>
<dbReference type="EMBL" id="MRZV01000235">
    <property type="protein sequence ID" value="PIK54748.1"/>
    <property type="molecule type" value="Genomic_DNA"/>
</dbReference>
<evidence type="ECO:0000256" key="6">
    <source>
        <dbReference type="ARBA" id="ARBA00022927"/>
    </source>
</evidence>
<evidence type="ECO:0000256" key="3">
    <source>
        <dbReference type="ARBA" id="ARBA00022448"/>
    </source>
</evidence>
<keyword evidence="8 12" id="KW-1133">Transmembrane helix</keyword>
<keyword evidence="9 12" id="KW-0811">Translocation</keyword>
<feature type="transmembrane region" description="Helical" evidence="12">
    <location>
        <begin position="75"/>
        <end position="93"/>
    </location>
</feature>
<keyword evidence="3 12" id="KW-0813">Transport</keyword>
<dbReference type="Gene3D" id="3.40.50.1000">
    <property type="entry name" value="HAD superfamily/HAD-like"/>
    <property type="match status" value="1"/>
</dbReference>
<comment type="similarity">
    <text evidence="2 12">Belongs to the TIM50 family.</text>
</comment>
<dbReference type="InterPro" id="IPR050365">
    <property type="entry name" value="TIM50"/>
</dbReference>
<dbReference type="FunFam" id="3.40.50.1000:FF:000019">
    <property type="entry name" value="Mitochondrial import inner membrane translocase subunit TIM50"/>
    <property type="match status" value="1"/>
</dbReference>
<reference evidence="14 15" key="1">
    <citation type="journal article" date="2017" name="PLoS Biol.">
        <title>The sea cucumber genome provides insights into morphological evolution and visceral regeneration.</title>
        <authorList>
            <person name="Zhang X."/>
            <person name="Sun L."/>
            <person name="Yuan J."/>
            <person name="Sun Y."/>
            <person name="Gao Y."/>
            <person name="Zhang L."/>
            <person name="Li S."/>
            <person name="Dai H."/>
            <person name="Hamel J.F."/>
            <person name="Liu C."/>
            <person name="Yu Y."/>
            <person name="Liu S."/>
            <person name="Lin W."/>
            <person name="Guo K."/>
            <person name="Jin S."/>
            <person name="Xu P."/>
            <person name="Storey K.B."/>
            <person name="Huan P."/>
            <person name="Zhang T."/>
            <person name="Zhou Y."/>
            <person name="Zhang J."/>
            <person name="Lin C."/>
            <person name="Li X."/>
            <person name="Xing L."/>
            <person name="Huo D."/>
            <person name="Sun M."/>
            <person name="Wang L."/>
            <person name="Mercier A."/>
            <person name="Li F."/>
            <person name="Yang H."/>
            <person name="Xiang J."/>
        </authorList>
    </citation>
    <scope>NUCLEOTIDE SEQUENCE [LARGE SCALE GENOMIC DNA]</scope>
    <source>
        <strain evidence="14">Shaxun</strain>
        <tissue evidence="14">Muscle</tissue>
    </source>
</reference>
<dbReference type="SMART" id="SM00577">
    <property type="entry name" value="CPDc"/>
    <property type="match status" value="1"/>
</dbReference>
<comment type="function">
    <text evidence="12">Essential component of the TIM23 complex, a complex that mediates the translocation of transit peptide-containing proteins across the mitochondrial inner membrane.</text>
</comment>
<dbReference type="OrthoDB" id="287041at2759"/>
<dbReference type="InterPro" id="IPR023214">
    <property type="entry name" value="HAD_sf"/>
</dbReference>
<dbReference type="GO" id="GO:0005744">
    <property type="term" value="C:TIM23 mitochondrial import inner membrane translocase complex"/>
    <property type="evidence" value="ECO:0007669"/>
    <property type="project" value="UniProtKB-UniRule"/>
</dbReference>
<dbReference type="Proteomes" id="UP000230750">
    <property type="component" value="Unassembled WGS sequence"/>
</dbReference>
<dbReference type="CDD" id="cd07521">
    <property type="entry name" value="HAD_FCP1-like"/>
    <property type="match status" value="1"/>
</dbReference>
<dbReference type="GO" id="GO:0015031">
    <property type="term" value="P:protein transport"/>
    <property type="evidence" value="ECO:0007669"/>
    <property type="project" value="UniProtKB-KW"/>
</dbReference>
<evidence type="ECO:0000256" key="8">
    <source>
        <dbReference type="ARBA" id="ARBA00022989"/>
    </source>
</evidence>
<sequence length="356" mass="41708">MKANNNILRPYFIRAKYYQLVNTPYPKEHNSQQPESTLPISVLIKQAEEKAKESTGDEERKKKERKQKFAKYQRWAMYLTGTMLAGISLLTVYELGEPRKDENGQIIPDEFENDFVVAAYIKRAFKEMRNYRTMIVEPSAEKLLPDPLTEPYYQPPYTLVLEMTNVLVHPEWTYSNGWRFKKRPGVDYFLQQVGPPLFEIVIYTSEQGFTAFPLLDSLDPKGYIMYRLFRDATKYVDGHHVKDLSSLNRDMSRVIFIDYDPKSFQLQPRNAVRMKKWEGNDDDRSLFDLAAFLRTIATSEVEDVRSVLDFYKQHDDPLEAFKENQARLHAEQERIAQTKKEATNLAGSWTSRLLGR</sequence>
<evidence type="ECO:0000256" key="11">
    <source>
        <dbReference type="ARBA" id="ARBA00023136"/>
    </source>
</evidence>
<evidence type="ECO:0000256" key="2">
    <source>
        <dbReference type="ARBA" id="ARBA00006344"/>
    </source>
</evidence>
<keyword evidence="5" id="KW-0999">Mitochondrion inner membrane</keyword>
<proteinExistence type="inferred from homology"/>
<keyword evidence="11 12" id="KW-0472">Membrane</keyword>
<evidence type="ECO:0000313" key="14">
    <source>
        <dbReference type="EMBL" id="PIK54748.1"/>
    </source>
</evidence>
<evidence type="ECO:0000256" key="9">
    <source>
        <dbReference type="ARBA" id="ARBA00023010"/>
    </source>
</evidence>
<dbReference type="PROSITE" id="PS50969">
    <property type="entry name" value="FCP1"/>
    <property type="match status" value="1"/>
</dbReference>
<protein>
    <recommendedName>
        <fullName evidence="12">Mitochondrial import inner membrane translocase subunit TIM50</fullName>
    </recommendedName>
</protein>
<dbReference type="InterPro" id="IPR004274">
    <property type="entry name" value="FCP1_dom"/>
</dbReference>
<evidence type="ECO:0000256" key="10">
    <source>
        <dbReference type="ARBA" id="ARBA00023128"/>
    </source>
</evidence>
<feature type="domain" description="FCP1 homology" evidence="13">
    <location>
        <begin position="152"/>
        <end position="296"/>
    </location>
</feature>
<keyword evidence="4 12" id="KW-0812">Transmembrane</keyword>
<dbReference type="PANTHER" id="PTHR12210">
    <property type="entry name" value="DULLARD PROTEIN PHOSPHATASE"/>
    <property type="match status" value="1"/>
</dbReference>
<evidence type="ECO:0000313" key="15">
    <source>
        <dbReference type="Proteomes" id="UP000230750"/>
    </source>
</evidence>
<comment type="subunit">
    <text evidence="12">Component of the TIM23 complex.</text>
</comment>
<evidence type="ECO:0000256" key="5">
    <source>
        <dbReference type="ARBA" id="ARBA00022792"/>
    </source>
</evidence>
<organism evidence="14 15">
    <name type="scientific">Stichopus japonicus</name>
    <name type="common">Sea cucumber</name>
    <dbReference type="NCBI Taxonomy" id="307972"/>
    <lineage>
        <taxon>Eukaryota</taxon>
        <taxon>Metazoa</taxon>
        <taxon>Echinodermata</taxon>
        <taxon>Eleutherozoa</taxon>
        <taxon>Echinozoa</taxon>
        <taxon>Holothuroidea</taxon>
        <taxon>Aspidochirotacea</taxon>
        <taxon>Aspidochirotida</taxon>
        <taxon>Stichopodidae</taxon>
        <taxon>Apostichopus</taxon>
    </lineage>
</organism>
<comment type="caution">
    <text evidence="14">The sequence shown here is derived from an EMBL/GenBank/DDBJ whole genome shotgun (WGS) entry which is preliminary data.</text>
</comment>
<keyword evidence="10 12" id="KW-0496">Mitochondrion</keyword>
<dbReference type="SUPFAM" id="SSF56784">
    <property type="entry name" value="HAD-like"/>
    <property type="match status" value="1"/>
</dbReference>